<dbReference type="CDD" id="cd00096">
    <property type="entry name" value="Ig"/>
    <property type="match status" value="2"/>
</dbReference>
<name>A0A3Q2P998_FUNHE</name>
<dbReference type="SMART" id="SM00408">
    <property type="entry name" value="IGc2"/>
    <property type="match status" value="2"/>
</dbReference>
<reference evidence="6" key="2">
    <citation type="submission" date="2025-09" db="UniProtKB">
        <authorList>
            <consortium name="Ensembl"/>
        </authorList>
    </citation>
    <scope>IDENTIFICATION</scope>
</reference>
<feature type="domain" description="Ig-like" evidence="5">
    <location>
        <begin position="64"/>
        <end position="150"/>
    </location>
</feature>
<dbReference type="InterPro" id="IPR013098">
    <property type="entry name" value="Ig_I-set"/>
</dbReference>
<keyword evidence="3" id="KW-0325">Glycoprotein</keyword>
<protein>
    <recommendedName>
        <fullName evidence="5">Ig-like domain-containing protein</fullName>
    </recommendedName>
</protein>
<dbReference type="InterPro" id="IPR036179">
    <property type="entry name" value="Ig-like_dom_sf"/>
</dbReference>
<evidence type="ECO:0000313" key="6">
    <source>
        <dbReference type="Ensembl" id="ENSFHEP00000008882.1"/>
    </source>
</evidence>
<accession>A0A3Q2P998</accession>
<dbReference type="STRING" id="8078.ENSFHEP00000008882"/>
<dbReference type="InterPro" id="IPR007110">
    <property type="entry name" value="Ig-like_dom"/>
</dbReference>
<evidence type="ECO:0000256" key="3">
    <source>
        <dbReference type="ARBA" id="ARBA00023180"/>
    </source>
</evidence>
<dbReference type="Pfam" id="PF07679">
    <property type="entry name" value="I-set"/>
    <property type="match status" value="1"/>
</dbReference>
<dbReference type="PANTHER" id="PTHR44337">
    <property type="entry name" value="CARCINOEMBRYONIC ANTIGEN-RELATED CELL ADHESION MOLECULE 8"/>
    <property type="match status" value="1"/>
</dbReference>
<dbReference type="Proteomes" id="UP000265000">
    <property type="component" value="Unplaced"/>
</dbReference>
<dbReference type="InterPro" id="IPR003599">
    <property type="entry name" value="Ig_sub"/>
</dbReference>
<dbReference type="Pfam" id="PF13927">
    <property type="entry name" value="Ig_3"/>
    <property type="match status" value="1"/>
</dbReference>
<dbReference type="PROSITE" id="PS50835">
    <property type="entry name" value="IG_LIKE"/>
    <property type="match status" value="2"/>
</dbReference>
<keyword evidence="2" id="KW-1015">Disulfide bond</keyword>
<sequence>MVIWNFNNNERLIMSSTPTQNYTEPEYEGRITLITSTGSLELRNLTLNDNGTYGVSIAPVGEPPQVGSTRLDIYDVVESSSVSVFCSFSGSSLSFLWMNGSSEITANDRIQLNRTDGGSYLTILNVTQYDQGTYTCHVSNPGSSKNDLMTLLVKYGPENTQLSVSPLQEDYEEGSDITLSCFSESRPPAEFTWFLNGEQLPHSGTELKLMKVQMSQKGSYTCRAFNHITERDQTSQRTIIVVSGKSEKCMLLLSLLLIVIIINN</sequence>
<organism evidence="6 7">
    <name type="scientific">Fundulus heteroclitus</name>
    <name type="common">Killifish</name>
    <name type="synonym">Mummichog</name>
    <dbReference type="NCBI Taxonomy" id="8078"/>
    <lineage>
        <taxon>Eukaryota</taxon>
        <taxon>Metazoa</taxon>
        <taxon>Chordata</taxon>
        <taxon>Craniata</taxon>
        <taxon>Vertebrata</taxon>
        <taxon>Euteleostomi</taxon>
        <taxon>Actinopterygii</taxon>
        <taxon>Neopterygii</taxon>
        <taxon>Teleostei</taxon>
        <taxon>Neoteleostei</taxon>
        <taxon>Acanthomorphata</taxon>
        <taxon>Ovalentaria</taxon>
        <taxon>Atherinomorphae</taxon>
        <taxon>Cyprinodontiformes</taxon>
        <taxon>Fundulidae</taxon>
        <taxon>Fundulus</taxon>
    </lineage>
</organism>
<evidence type="ECO:0000256" key="2">
    <source>
        <dbReference type="ARBA" id="ARBA00023157"/>
    </source>
</evidence>
<dbReference type="PANTHER" id="PTHR44337:SF20">
    <property type="entry name" value="CARCINOEMBRYONIC ANTIGEN-RELATED CELL ADHESION MOLECULE 5-RELATED"/>
    <property type="match status" value="1"/>
</dbReference>
<dbReference type="Ensembl" id="ENSFHET00000001405.1">
    <property type="protein sequence ID" value="ENSFHEP00000008882.1"/>
    <property type="gene ID" value="ENSFHEG00000010101.1"/>
</dbReference>
<keyword evidence="1" id="KW-0732">Signal</keyword>
<dbReference type="InterPro" id="IPR013783">
    <property type="entry name" value="Ig-like_fold"/>
</dbReference>
<evidence type="ECO:0000256" key="4">
    <source>
        <dbReference type="ARBA" id="ARBA00023319"/>
    </source>
</evidence>
<dbReference type="InterPro" id="IPR003598">
    <property type="entry name" value="Ig_sub2"/>
</dbReference>
<reference evidence="6" key="1">
    <citation type="submission" date="2025-08" db="UniProtKB">
        <authorList>
            <consortium name="Ensembl"/>
        </authorList>
    </citation>
    <scope>IDENTIFICATION</scope>
</reference>
<evidence type="ECO:0000256" key="1">
    <source>
        <dbReference type="ARBA" id="ARBA00022729"/>
    </source>
</evidence>
<dbReference type="GeneTree" id="ENSGT01100000263479"/>
<dbReference type="SMART" id="SM00409">
    <property type="entry name" value="IG"/>
    <property type="match status" value="2"/>
</dbReference>
<keyword evidence="4" id="KW-0393">Immunoglobulin domain</keyword>
<proteinExistence type="predicted"/>
<dbReference type="AlphaFoldDB" id="A0A3Q2P998"/>
<feature type="domain" description="Ig-like" evidence="5">
    <location>
        <begin position="157"/>
        <end position="240"/>
    </location>
</feature>
<evidence type="ECO:0000313" key="7">
    <source>
        <dbReference type="Proteomes" id="UP000265000"/>
    </source>
</evidence>
<dbReference type="SUPFAM" id="SSF48726">
    <property type="entry name" value="Immunoglobulin"/>
    <property type="match status" value="3"/>
</dbReference>
<dbReference type="InterPro" id="IPR052598">
    <property type="entry name" value="IgSF_CEA-related"/>
</dbReference>
<dbReference type="Gene3D" id="2.60.40.10">
    <property type="entry name" value="Immunoglobulins"/>
    <property type="match status" value="3"/>
</dbReference>
<keyword evidence="7" id="KW-1185">Reference proteome</keyword>
<evidence type="ECO:0000259" key="5">
    <source>
        <dbReference type="PROSITE" id="PS50835"/>
    </source>
</evidence>